<reference evidence="2" key="2">
    <citation type="journal article" date="2022" name="Elife">
        <title>Obligate sexual reproduction of a homothallic fungus closely related to the Cryptococcus pathogenic species complex.</title>
        <authorList>
            <person name="Passer A.R."/>
            <person name="Clancey S.A."/>
            <person name="Shea T."/>
            <person name="David-Palma M."/>
            <person name="Averette A.F."/>
            <person name="Boekhout T."/>
            <person name="Porcel B.M."/>
            <person name="Nowrousian M."/>
            <person name="Cuomo C.A."/>
            <person name="Sun S."/>
            <person name="Heitman J."/>
            <person name="Coelho M.A."/>
        </authorList>
    </citation>
    <scope>NUCLEOTIDE SEQUENCE</scope>
    <source>
        <strain evidence="2">CBS 7841</strain>
    </source>
</reference>
<dbReference type="GeneID" id="91084721"/>
<dbReference type="GO" id="GO:0032543">
    <property type="term" value="P:mitochondrial translation"/>
    <property type="evidence" value="ECO:0007669"/>
    <property type="project" value="InterPro"/>
</dbReference>
<evidence type="ECO:0000256" key="1">
    <source>
        <dbReference type="SAM" id="MobiDB-lite"/>
    </source>
</evidence>
<dbReference type="Proteomes" id="UP000094043">
    <property type="component" value="Chromosome 1"/>
</dbReference>
<dbReference type="OrthoDB" id="5587740at2759"/>
<dbReference type="AlphaFoldDB" id="A0A1E3HS03"/>
<dbReference type="GO" id="GO:0005762">
    <property type="term" value="C:mitochondrial large ribosomal subunit"/>
    <property type="evidence" value="ECO:0007669"/>
    <property type="project" value="InterPro"/>
</dbReference>
<dbReference type="RefSeq" id="XP_066066061.1">
    <property type="nucleotide sequence ID" value="XM_066209964.1"/>
</dbReference>
<accession>A0A1E3HS03</accession>
<keyword evidence="3" id="KW-1185">Reference proteome</keyword>
<dbReference type="InterPro" id="IPR034600">
    <property type="entry name" value="Ribosomal_bL31m"/>
</dbReference>
<dbReference type="VEuPathDB" id="FungiDB:L203_06108"/>
<reference evidence="2" key="3">
    <citation type="submission" date="2024-01" db="EMBL/GenBank/DDBJ databases">
        <authorList>
            <person name="Coelho M.A."/>
            <person name="David-Palma M."/>
            <person name="Shea T."/>
            <person name="Sun S."/>
            <person name="Cuomo C.A."/>
            <person name="Heitman J."/>
        </authorList>
    </citation>
    <scope>NUCLEOTIDE SEQUENCE</scope>
    <source>
        <strain evidence="2">CBS 7841</strain>
    </source>
</reference>
<gene>
    <name evidence="2" type="ORF">L203_100505</name>
</gene>
<dbReference type="EMBL" id="CP143784">
    <property type="protein sequence ID" value="WVN85360.1"/>
    <property type="molecule type" value="Genomic_DNA"/>
</dbReference>
<proteinExistence type="predicted"/>
<reference evidence="2" key="1">
    <citation type="submission" date="2016-06" db="EMBL/GenBank/DDBJ databases">
        <authorList>
            <person name="Cuomo C."/>
            <person name="Litvintseva A."/>
            <person name="Heitman J."/>
            <person name="Chen Y."/>
            <person name="Sun S."/>
            <person name="Springer D."/>
            <person name="Dromer F."/>
            <person name="Young S."/>
            <person name="Zeng Q."/>
            <person name="Chapman S."/>
            <person name="Gujja S."/>
            <person name="Saif S."/>
            <person name="Birren B."/>
        </authorList>
    </citation>
    <scope>NUCLEOTIDE SEQUENCE</scope>
    <source>
        <strain evidence="2">CBS 7841</strain>
    </source>
</reference>
<dbReference type="Gene3D" id="6.20.130.10">
    <property type="match status" value="1"/>
</dbReference>
<dbReference type="KEGG" id="cdep:91084721"/>
<name>A0A1E3HS03_9TREE</name>
<dbReference type="PANTHER" id="PTHR28174:SF1">
    <property type="entry name" value="LARGE RIBOSOMAL SUBUNIT PROTEIN BL31M"/>
    <property type="match status" value="1"/>
</dbReference>
<protein>
    <submittedName>
        <fullName evidence="2">Uncharacterized protein</fullName>
    </submittedName>
</protein>
<evidence type="ECO:0000313" key="2">
    <source>
        <dbReference type="EMBL" id="WVN85360.1"/>
    </source>
</evidence>
<feature type="region of interest" description="Disordered" evidence="1">
    <location>
        <begin position="142"/>
        <end position="171"/>
    </location>
</feature>
<dbReference type="GO" id="GO:0003735">
    <property type="term" value="F:structural constituent of ribosome"/>
    <property type="evidence" value="ECO:0007669"/>
    <property type="project" value="InterPro"/>
</dbReference>
<evidence type="ECO:0000313" key="3">
    <source>
        <dbReference type="Proteomes" id="UP000094043"/>
    </source>
</evidence>
<organism evidence="2 3">
    <name type="scientific">Cryptococcus depauperatus CBS 7841</name>
    <dbReference type="NCBI Taxonomy" id="1295531"/>
    <lineage>
        <taxon>Eukaryota</taxon>
        <taxon>Fungi</taxon>
        <taxon>Dikarya</taxon>
        <taxon>Basidiomycota</taxon>
        <taxon>Agaricomycotina</taxon>
        <taxon>Tremellomycetes</taxon>
        <taxon>Tremellales</taxon>
        <taxon>Cryptococcaceae</taxon>
        <taxon>Cryptococcus</taxon>
    </lineage>
</organism>
<feature type="compositionally biased region" description="Basic residues" evidence="1">
    <location>
        <begin position="160"/>
        <end position="171"/>
    </location>
</feature>
<dbReference type="PANTHER" id="PTHR28174">
    <property type="entry name" value="54S RIBOSOMAL PROTEIN L36, MITOCHONDRIAL"/>
    <property type="match status" value="1"/>
</dbReference>
<sequence length="171" mass="18994">MSILPKTCLPHLLPTRQTILQIRTKTHRASPSSLWISRNHLKLQPTVPPPVIPTYPMKVILSDGSSFTAYTTAPTPSTKKLTRDVNNNPLWIPASEKKGLGGSDEGRVGKFKRKYEDLGGNVAGVNDNEEVAQADTFTLDDLDWMSESAEEEKISERQRNPVKAKSKGKKK</sequence>